<dbReference type="HAMAP" id="MF_00291_B">
    <property type="entry name" value="Ribosomal_uS2_B"/>
    <property type="match status" value="1"/>
</dbReference>
<dbReference type="SUPFAM" id="SSF52313">
    <property type="entry name" value="Ribosomal protein S2"/>
    <property type="match status" value="1"/>
</dbReference>
<dbReference type="InterPro" id="IPR023591">
    <property type="entry name" value="Ribosomal_uS2_flav_dom_sf"/>
</dbReference>
<sequence length="227" mass="25339">MKKITLKELLEAGCHFGHQTVRWNPKMKPYIFEARERIHIFDLVKTKEGLEAACAFVKATASQGGKILFVGTKRQAKEIIQETAKKAGMPYVSQRWLGGTLTNFEQIQKSLEKLETLKKEKEEGKYKEYTKKENLLIDREIARLEKFFGGLTSLEKLPEALFVVDVKTEAGAVLEAARKEIPVVGIVDTNSDPDLVDYVIPGNDDAQKSIELIVGVIGDACKGKSAK</sequence>
<accession>A0A2M8L344</accession>
<dbReference type="CDD" id="cd01425">
    <property type="entry name" value="RPS2"/>
    <property type="match status" value="1"/>
</dbReference>
<dbReference type="PRINTS" id="PR00395">
    <property type="entry name" value="RIBOSOMALS2"/>
</dbReference>
<dbReference type="PANTHER" id="PTHR12534:SF0">
    <property type="entry name" value="SMALL RIBOSOMAL SUBUNIT PROTEIN US2M"/>
    <property type="match status" value="1"/>
</dbReference>
<dbReference type="GO" id="GO:0003735">
    <property type="term" value="F:structural constituent of ribosome"/>
    <property type="evidence" value="ECO:0007669"/>
    <property type="project" value="InterPro"/>
</dbReference>
<evidence type="ECO:0000256" key="5">
    <source>
        <dbReference type="HAMAP-Rule" id="MF_00291"/>
    </source>
</evidence>
<dbReference type="AlphaFoldDB" id="A0A2M8L344"/>
<dbReference type="Gene3D" id="1.10.287.610">
    <property type="entry name" value="Helix hairpin bin"/>
    <property type="match status" value="1"/>
</dbReference>
<dbReference type="NCBIfam" id="TIGR01011">
    <property type="entry name" value="rpsB_bact"/>
    <property type="match status" value="1"/>
</dbReference>
<keyword evidence="2 5" id="KW-0689">Ribosomal protein</keyword>
<organism evidence="6 7">
    <name type="scientific">Candidatus Shapirobacteria bacterium CG10_big_fil_rev_8_21_14_0_10_40_9</name>
    <dbReference type="NCBI Taxonomy" id="1974888"/>
    <lineage>
        <taxon>Bacteria</taxon>
        <taxon>Candidatus Shapironibacteriota</taxon>
    </lineage>
</organism>
<dbReference type="GO" id="GO:0022627">
    <property type="term" value="C:cytosolic small ribosomal subunit"/>
    <property type="evidence" value="ECO:0007669"/>
    <property type="project" value="TreeGrafter"/>
</dbReference>
<evidence type="ECO:0000256" key="1">
    <source>
        <dbReference type="ARBA" id="ARBA00006242"/>
    </source>
</evidence>
<dbReference type="Gene3D" id="3.40.50.10490">
    <property type="entry name" value="Glucose-6-phosphate isomerase like protein, domain 1"/>
    <property type="match status" value="1"/>
</dbReference>
<comment type="similarity">
    <text evidence="1 5">Belongs to the universal ribosomal protein uS2 family.</text>
</comment>
<evidence type="ECO:0000256" key="4">
    <source>
        <dbReference type="ARBA" id="ARBA00035256"/>
    </source>
</evidence>
<dbReference type="PANTHER" id="PTHR12534">
    <property type="entry name" value="30S RIBOSOMAL PROTEIN S2 PROKARYOTIC AND ORGANELLAR"/>
    <property type="match status" value="1"/>
</dbReference>
<evidence type="ECO:0000313" key="7">
    <source>
        <dbReference type="Proteomes" id="UP000231474"/>
    </source>
</evidence>
<dbReference type="InterPro" id="IPR005706">
    <property type="entry name" value="Ribosomal_uS2_bac/mit/plastid"/>
</dbReference>
<dbReference type="GO" id="GO:0006412">
    <property type="term" value="P:translation"/>
    <property type="evidence" value="ECO:0007669"/>
    <property type="project" value="UniProtKB-UniRule"/>
</dbReference>
<dbReference type="InterPro" id="IPR001865">
    <property type="entry name" value="Ribosomal_uS2"/>
</dbReference>
<dbReference type="Proteomes" id="UP000231474">
    <property type="component" value="Unassembled WGS sequence"/>
</dbReference>
<reference evidence="7" key="1">
    <citation type="submission" date="2017-09" db="EMBL/GenBank/DDBJ databases">
        <title>Depth-based differentiation of microbial function through sediment-hosted aquifers and enrichment of novel symbionts in the deep terrestrial subsurface.</title>
        <authorList>
            <person name="Probst A.J."/>
            <person name="Ladd B."/>
            <person name="Jarett J.K."/>
            <person name="Geller-Mcgrath D.E."/>
            <person name="Sieber C.M.K."/>
            <person name="Emerson J.B."/>
            <person name="Anantharaman K."/>
            <person name="Thomas B.C."/>
            <person name="Malmstrom R."/>
            <person name="Stieglmeier M."/>
            <person name="Klingl A."/>
            <person name="Woyke T."/>
            <person name="Ryan C.M."/>
            <person name="Banfield J.F."/>
        </authorList>
    </citation>
    <scope>NUCLEOTIDE SEQUENCE [LARGE SCALE GENOMIC DNA]</scope>
</reference>
<protein>
    <recommendedName>
        <fullName evidence="4 5">Small ribosomal subunit protein uS2</fullName>
    </recommendedName>
</protein>
<evidence type="ECO:0000313" key="6">
    <source>
        <dbReference type="EMBL" id="PJE67345.1"/>
    </source>
</evidence>
<dbReference type="EMBL" id="PFEK01000057">
    <property type="protein sequence ID" value="PJE67345.1"/>
    <property type="molecule type" value="Genomic_DNA"/>
</dbReference>
<dbReference type="Pfam" id="PF00318">
    <property type="entry name" value="Ribosomal_S2"/>
    <property type="match status" value="1"/>
</dbReference>
<gene>
    <name evidence="5 6" type="primary">rpsB</name>
    <name evidence="6" type="ORF">COU95_02960</name>
</gene>
<comment type="caution">
    <text evidence="6">The sequence shown here is derived from an EMBL/GenBank/DDBJ whole genome shotgun (WGS) entry which is preliminary data.</text>
</comment>
<evidence type="ECO:0000256" key="2">
    <source>
        <dbReference type="ARBA" id="ARBA00022980"/>
    </source>
</evidence>
<keyword evidence="3 5" id="KW-0687">Ribonucleoprotein</keyword>
<evidence type="ECO:0000256" key="3">
    <source>
        <dbReference type="ARBA" id="ARBA00023274"/>
    </source>
</evidence>
<name>A0A2M8L344_9BACT</name>
<proteinExistence type="inferred from homology"/>